<reference evidence="1 2" key="1">
    <citation type="submission" date="2024-01" db="EMBL/GenBank/DDBJ databases">
        <title>Complete genome of Cladobotryum mycophilum ATHUM6906.</title>
        <authorList>
            <person name="Christinaki A.C."/>
            <person name="Myridakis A.I."/>
            <person name="Kouvelis V.N."/>
        </authorList>
    </citation>
    <scope>NUCLEOTIDE SEQUENCE [LARGE SCALE GENOMIC DNA]</scope>
    <source>
        <strain evidence="1 2">ATHUM6906</strain>
    </source>
</reference>
<protein>
    <submittedName>
        <fullName evidence="1">Uncharacterized protein</fullName>
    </submittedName>
</protein>
<comment type="caution">
    <text evidence="1">The sequence shown here is derived from an EMBL/GenBank/DDBJ whole genome shotgun (WGS) entry which is preliminary data.</text>
</comment>
<organism evidence="1 2">
    <name type="scientific">Cladobotryum mycophilum</name>
    <dbReference type="NCBI Taxonomy" id="491253"/>
    <lineage>
        <taxon>Eukaryota</taxon>
        <taxon>Fungi</taxon>
        <taxon>Dikarya</taxon>
        <taxon>Ascomycota</taxon>
        <taxon>Pezizomycotina</taxon>
        <taxon>Sordariomycetes</taxon>
        <taxon>Hypocreomycetidae</taxon>
        <taxon>Hypocreales</taxon>
        <taxon>Hypocreaceae</taxon>
        <taxon>Cladobotryum</taxon>
    </lineage>
</organism>
<evidence type="ECO:0000313" key="1">
    <source>
        <dbReference type="EMBL" id="KAK5988660.1"/>
    </source>
</evidence>
<dbReference type="EMBL" id="JAVFKD010000015">
    <property type="protein sequence ID" value="KAK5988660.1"/>
    <property type="molecule type" value="Genomic_DNA"/>
</dbReference>
<proteinExistence type="predicted"/>
<gene>
    <name evidence="1" type="ORF">PT974_10146</name>
</gene>
<accession>A0ABR0S919</accession>
<sequence>MCRMVIFSGTCTRCGDAQTWDELSQELSCLEAKNNGFFGECSNGVFAEHHAFDQECDRCSEEDEGIGDLEDQLVEDLFTQGKRLAEEESTRNDRKRIKT</sequence>
<name>A0ABR0S919_9HYPO</name>
<dbReference type="Proteomes" id="UP001338125">
    <property type="component" value="Unassembled WGS sequence"/>
</dbReference>
<evidence type="ECO:0000313" key="2">
    <source>
        <dbReference type="Proteomes" id="UP001338125"/>
    </source>
</evidence>
<keyword evidence="2" id="KW-1185">Reference proteome</keyword>